<dbReference type="EMBL" id="AP026978">
    <property type="protein sequence ID" value="BDT98636.1"/>
    <property type="molecule type" value="Genomic_DNA"/>
</dbReference>
<evidence type="ECO:0000313" key="5">
    <source>
        <dbReference type="EMBL" id="BDT98636.1"/>
    </source>
</evidence>
<reference evidence="5 6" key="1">
    <citation type="submission" date="2022-11" db="EMBL/GenBank/DDBJ databases">
        <title>Genome Sequencing of Nocardia sp. ON39_IFM12276 and assembly.</title>
        <authorList>
            <person name="Shimojima M."/>
            <person name="Toyokawa M."/>
            <person name="Uesaka K."/>
        </authorList>
    </citation>
    <scope>NUCLEOTIDE SEQUENCE [LARGE SCALE GENOMIC DNA]</scope>
    <source>
        <strain evidence="5 6">IFM 12276</strain>
    </source>
</reference>
<dbReference type="InterPro" id="IPR018060">
    <property type="entry name" value="HTH_AraC"/>
</dbReference>
<keyword evidence="3" id="KW-0804">Transcription</keyword>
<dbReference type="Proteomes" id="UP001317870">
    <property type="component" value="Chromosome"/>
</dbReference>
<keyword evidence="2" id="KW-0238">DNA-binding</keyword>
<evidence type="ECO:0000256" key="3">
    <source>
        <dbReference type="ARBA" id="ARBA00023163"/>
    </source>
</evidence>
<evidence type="ECO:0000313" key="6">
    <source>
        <dbReference type="Proteomes" id="UP001317870"/>
    </source>
</evidence>
<evidence type="ECO:0000259" key="4">
    <source>
        <dbReference type="PROSITE" id="PS01124"/>
    </source>
</evidence>
<gene>
    <name evidence="5" type="ORF">IFM12276_16650</name>
</gene>
<dbReference type="InterPro" id="IPR009057">
    <property type="entry name" value="Homeodomain-like_sf"/>
</dbReference>
<keyword evidence="1" id="KW-0805">Transcription regulation</keyword>
<keyword evidence="6" id="KW-1185">Reference proteome</keyword>
<dbReference type="RefSeq" id="WP_281878689.1">
    <property type="nucleotide sequence ID" value="NZ_AP026976.1"/>
</dbReference>
<dbReference type="PANTHER" id="PTHR46796:SF12">
    <property type="entry name" value="HTH-TYPE DNA-BINDING TRANSCRIPTIONAL ACTIVATOR EUTR"/>
    <property type="match status" value="1"/>
</dbReference>
<dbReference type="PANTHER" id="PTHR46796">
    <property type="entry name" value="HTH-TYPE TRANSCRIPTIONAL ACTIVATOR RHAS-RELATED"/>
    <property type="match status" value="1"/>
</dbReference>
<dbReference type="PROSITE" id="PS01124">
    <property type="entry name" value="HTH_ARAC_FAMILY_2"/>
    <property type="match status" value="1"/>
</dbReference>
<feature type="domain" description="HTH araC/xylS-type" evidence="4">
    <location>
        <begin position="215"/>
        <end position="317"/>
    </location>
</feature>
<dbReference type="SUPFAM" id="SSF46689">
    <property type="entry name" value="Homeodomain-like"/>
    <property type="match status" value="2"/>
</dbReference>
<sequence length="317" mass="34851">MESLAFHSDSLGDTERFLNRNYTRMRIGNSTGVPVRTDITRTMLGPVSLDDLELSFDMRYDAQPLGKICLCQVDAGTIEENYADGTTDFFQPGELGLLTPPDLPYSGVVHHARYSITMFDPALLTQVAASAPDHDLEPVRLTGHRPVSPAAARHLSGVLEHMRGLAADRTVREQPLITSTAAQYLAATVLHAFPSTAHTDPTAHDRNDAHPDTVRRALAYLESHLTEDITVADIAAASYVTVRALQLAFRRHLDTTPMAYLRRLRLRAAHEQLRDCSSDDGHTVTSIAAAWGFAHPGRFASAYREAYGRSPHTTLIA</sequence>
<dbReference type="Pfam" id="PF12833">
    <property type="entry name" value="HTH_18"/>
    <property type="match status" value="1"/>
</dbReference>
<name>A0ABM8CUJ6_9NOCA</name>
<organism evidence="5 6">
    <name type="scientific">Nocardia sputorum</name>
    <dbReference type="NCBI Taxonomy" id="2984338"/>
    <lineage>
        <taxon>Bacteria</taxon>
        <taxon>Bacillati</taxon>
        <taxon>Actinomycetota</taxon>
        <taxon>Actinomycetes</taxon>
        <taxon>Mycobacteriales</taxon>
        <taxon>Nocardiaceae</taxon>
        <taxon>Nocardia</taxon>
    </lineage>
</organism>
<dbReference type="SMART" id="SM00342">
    <property type="entry name" value="HTH_ARAC"/>
    <property type="match status" value="1"/>
</dbReference>
<protein>
    <recommendedName>
        <fullName evidence="4">HTH araC/xylS-type domain-containing protein</fullName>
    </recommendedName>
</protein>
<evidence type="ECO:0000256" key="1">
    <source>
        <dbReference type="ARBA" id="ARBA00023015"/>
    </source>
</evidence>
<proteinExistence type="predicted"/>
<evidence type="ECO:0000256" key="2">
    <source>
        <dbReference type="ARBA" id="ARBA00023125"/>
    </source>
</evidence>
<dbReference type="InterPro" id="IPR050204">
    <property type="entry name" value="AraC_XylS_family_regulators"/>
</dbReference>
<accession>A0ABM8CUJ6</accession>
<dbReference type="Gene3D" id="1.10.10.60">
    <property type="entry name" value="Homeodomain-like"/>
    <property type="match status" value="1"/>
</dbReference>